<protein>
    <submittedName>
        <fullName evidence="1">Uncharacterized protein</fullName>
    </submittedName>
</protein>
<comment type="caution">
    <text evidence="1">The sequence shown here is derived from an EMBL/GenBank/DDBJ whole genome shotgun (WGS) entry which is preliminary data.</text>
</comment>
<name>A0A1J5P909_9ZZZZ</name>
<proteinExistence type="predicted"/>
<sequence length="109" mass="12186">MHRSAEKDARVRGFGEGLKIVAIRYIKRRCGPGAAEVDDIAAKRHDRDNADLRNPGHFVAQGFEDGTRSHPLTKVGIIHYPQFVGLRLNTLQHQISGLEALFGMLREGR</sequence>
<accession>A0A1J5P909</accession>
<dbReference type="EMBL" id="MLJW01008535">
    <property type="protein sequence ID" value="OIQ63964.1"/>
    <property type="molecule type" value="Genomic_DNA"/>
</dbReference>
<organism evidence="1">
    <name type="scientific">mine drainage metagenome</name>
    <dbReference type="NCBI Taxonomy" id="410659"/>
    <lineage>
        <taxon>unclassified sequences</taxon>
        <taxon>metagenomes</taxon>
        <taxon>ecological metagenomes</taxon>
    </lineage>
</organism>
<reference evidence="1" key="1">
    <citation type="submission" date="2016-10" db="EMBL/GenBank/DDBJ databases">
        <title>Sequence of Gallionella enrichment culture.</title>
        <authorList>
            <person name="Poehlein A."/>
            <person name="Muehling M."/>
            <person name="Daniel R."/>
        </authorList>
    </citation>
    <scope>NUCLEOTIDE SEQUENCE</scope>
</reference>
<dbReference type="AlphaFoldDB" id="A0A1J5P909"/>
<evidence type="ECO:0000313" key="1">
    <source>
        <dbReference type="EMBL" id="OIQ63964.1"/>
    </source>
</evidence>
<gene>
    <name evidence="1" type="ORF">GALL_544890</name>
</gene>